<feature type="transmembrane region" description="Helical" evidence="7">
    <location>
        <begin position="116"/>
        <end position="138"/>
    </location>
</feature>
<feature type="transmembrane region" description="Helical" evidence="7">
    <location>
        <begin position="150"/>
        <end position="169"/>
    </location>
</feature>
<evidence type="ECO:0000256" key="4">
    <source>
        <dbReference type="ARBA" id="ARBA00022692"/>
    </source>
</evidence>
<evidence type="ECO:0000313" key="10">
    <source>
        <dbReference type="Proteomes" id="UP001250698"/>
    </source>
</evidence>
<dbReference type="InterPro" id="IPR008915">
    <property type="entry name" value="Peptidase_M50"/>
</dbReference>
<feature type="transmembrane region" description="Helical" evidence="7">
    <location>
        <begin position="215"/>
        <end position="237"/>
    </location>
</feature>
<feature type="transmembrane region" description="Helical" evidence="7">
    <location>
        <begin position="243"/>
        <end position="262"/>
    </location>
</feature>
<feature type="domain" description="Peptidase M50" evidence="8">
    <location>
        <begin position="159"/>
        <end position="278"/>
    </location>
</feature>
<evidence type="ECO:0000256" key="3">
    <source>
        <dbReference type="ARBA" id="ARBA00007931"/>
    </source>
</evidence>
<gene>
    <name evidence="9" type="ORF">ROI90_16730</name>
</gene>
<evidence type="ECO:0000256" key="6">
    <source>
        <dbReference type="ARBA" id="ARBA00023136"/>
    </source>
</evidence>
<keyword evidence="6 7" id="KW-0472">Membrane</keyword>
<organism evidence="9 10">
    <name type="scientific">Hymenobacter endophyticus</name>
    <dbReference type="NCBI Taxonomy" id="3076335"/>
    <lineage>
        <taxon>Bacteria</taxon>
        <taxon>Pseudomonadati</taxon>
        <taxon>Bacteroidota</taxon>
        <taxon>Cytophagia</taxon>
        <taxon>Cytophagales</taxon>
        <taxon>Hymenobacteraceae</taxon>
        <taxon>Hymenobacter</taxon>
    </lineage>
</organism>
<evidence type="ECO:0000256" key="5">
    <source>
        <dbReference type="ARBA" id="ARBA00022989"/>
    </source>
</evidence>
<evidence type="ECO:0000256" key="7">
    <source>
        <dbReference type="SAM" id="Phobius"/>
    </source>
</evidence>
<comment type="caution">
    <text evidence="9">The sequence shown here is derived from an EMBL/GenBank/DDBJ whole genome shotgun (WGS) entry which is preliminary data.</text>
</comment>
<evidence type="ECO:0000313" key="9">
    <source>
        <dbReference type="EMBL" id="MDU0372053.1"/>
    </source>
</evidence>
<reference evidence="9 10" key="1">
    <citation type="submission" date="2023-10" db="EMBL/GenBank/DDBJ databases">
        <title>Hymenobacter endophyticus sp. nov., an isolate from the leaf tissues of wheat.</title>
        <authorList>
            <person name="Dai Y."/>
        </authorList>
    </citation>
    <scope>NUCLEOTIDE SEQUENCE [LARGE SCALE GENOMIC DNA]</scope>
    <source>
        <strain evidence="9 10">ZK17L-C2</strain>
    </source>
</reference>
<proteinExistence type="inferred from homology"/>
<dbReference type="Pfam" id="PF02163">
    <property type="entry name" value="Peptidase_M50"/>
    <property type="match status" value="1"/>
</dbReference>
<comment type="similarity">
    <text evidence="3">Belongs to the peptidase M50B family.</text>
</comment>
<dbReference type="EMBL" id="JAWDJT010000012">
    <property type="protein sequence ID" value="MDU0372053.1"/>
    <property type="molecule type" value="Genomic_DNA"/>
</dbReference>
<comment type="cofactor">
    <cofactor evidence="1">
        <name>Zn(2+)</name>
        <dbReference type="ChEBI" id="CHEBI:29105"/>
    </cofactor>
</comment>
<keyword evidence="5 7" id="KW-1133">Transmembrane helix</keyword>
<keyword evidence="4 7" id="KW-0812">Transmembrane</keyword>
<evidence type="ECO:0000256" key="2">
    <source>
        <dbReference type="ARBA" id="ARBA00004141"/>
    </source>
</evidence>
<name>A0ABU3TL09_9BACT</name>
<accession>A0ABU3TL09</accession>
<feature type="transmembrane region" description="Helical" evidence="7">
    <location>
        <begin position="181"/>
        <end position="203"/>
    </location>
</feature>
<dbReference type="RefSeq" id="WP_315999510.1">
    <property type="nucleotide sequence ID" value="NZ_JAWDJT010000012.1"/>
</dbReference>
<feature type="transmembrane region" description="Helical" evidence="7">
    <location>
        <begin position="303"/>
        <end position="325"/>
    </location>
</feature>
<protein>
    <recommendedName>
        <fullName evidence="8">Peptidase M50 domain-containing protein</fullName>
    </recommendedName>
</protein>
<sequence length="388" mass="42246">MLVSHLETTPFGDGRWVLRTPSGRHALLSEASYRLLQLLRDVPHPEYALPRFNAEFGGAYSPAEFADLIHDQFAGLGVLAQDETPLRPLPPDPLPVRWQLLPAPVAGRLATVLQPLLGYAVLRWLLPLLLVVSPLVAWQAAHLTAGTTTHAAAGGGLLVALLLLSSLVHELGHIAACSRVGIRHGGIGVGLYLYLLPAFYADVTAIWQAPPQQRLIANAAGIVTQLVFALALAGVAVAGGWPALLPAVVTIIVMAWWQFNIFSRHDGYWLLADFTGQPLLMENARQQLRQTLQGLWPQSRPQWALLAYGLANGAATSLLLGLALLRYSHRLPELPAHLVLAGRQLLAGQWPRLSPGDLPALVFCLILGRLLLQALKWAMRQLKRLIKN</sequence>
<evidence type="ECO:0000256" key="1">
    <source>
        <dbReference type="ARBA" id="ARBA00001947"/>
    </source>
</evidence>
<evidence type="ECO:0000259" key="8">
    <source>
        <dbReference type="Pfam" id="PF02163"/>
    </source>
</evidence>
<comment type="subcellular location">
    <subcellularLocation>
        <location evidence="2">Membrane</location>
        <topology evidence="2">Multi-pass membrane protein</topology>
    </subcellularLocation>
</comment>
<keyword evidence="10" id="KW-1185">Reference proteome</keyword>
<dbReference type="Proteomes" id="UP001250698">
    <property type="component" value="Unassembled WGS sequence"/>
</dbReference>